<dbReference type="PANTHER" id="PTHR11482">
    <property type="entry name" value="ARGININE/DIAMINOPIMELATE/ORNITHINE DECARBOXYLASE"/>
    <property type="match status" value="1"/>
</dbReference>
<evidence type="ECO:0000259" key="2">
    <source>
        <dbReference type="Pfam" id="PF02784"/>
    </source>
</evidence>
<dbReference type="InterPro" id="IPR022644">
    <property type="entry name" value="De-COase2_N"/>
</dbReference>
<dbReference type="InterPro" id="IPR029066">
    <property type="entry name" value="PLP-binding_barrel"/>
</dbReference>
<dbReference type="PRINTS" id="PR01182">
    <property type="entry name" value="ORNDCRBXLASE"/>
</dbReference>
<comment type="caution">
    <text evidence="3">The sequence shown here is derived from an EMBL/GenBank/DDBJ whole genome shotgun (WGS) entry which is preliminary data.</text>
</comment>
<dbReference type="Gene3D" id="3.20.20.10">
    <property type="entry name" value="Alanine racemase"/>
    <property type="match status" value="1"/>
</dbReference>
<feature type="compositionally biased region" description="Acidic residues" evidence="1">
    <location>
        <begin position="540"/>
        <end position="558"/>
    </location>
</feature>
<dbReference type="GO" id="GO:0003824">
    <property type="term" value="F:catalytic activity"/>
    <property type="evidence" value="ECO:0007669"/>
    <property type="project" value="InterPro"/>
</dbReference>
<dbReference type="SUPFAM" id="SSF50621">
    <property type="entry name" value="Alanine racemase C-terminal domain-like"/>
    <property type="match status" value="1"/>
</dbReference>
<feature type="compositionally biased region" description="Basic and acidic residues" evidence="1">
    <location>
        <begin position="559"/>
        <end position="571"/>
    </location>
</feature>
<dbReference type="AlphaFoldDB" id="A0AA36DF08"/>
<feature type="region of interest" description="Disordered" evidence="1">
    <location>
        <begin position="29"/>
        <end position="51"/>
    </location>
</feature>
<dbReference type="Pfam" id="PF02784">
    <property type="entry name" value="Orn_Arg_deC_N"/>
    <property type="match status" value="1"/>
</dbReference>
<feature type="non-terminal residue" evidence="3">
    <location>
        <position position="1"/>
    </location>
</feature>
<evidence type="ECO:0000256" key="1">
    <source>
        <dbReference type="SAM" id="MobiDB-lite"/>
    </source>
</evidence>
<dbReference type="Gene3D" id="2.40.37.10">
    <property type="entry name" value="Lyase, Ornithine Decarboxylase, Chain A, domain 1"/>
    <property type="match status" value="1"/>
</dbReference>
<dbReference type="Proteomes" id="UP001177023">
    <property type="component" value="Unassembled WGS sequence"/>
</dbReference>
<dbReference type="PRINTS" id="PR01179">
    <property type="entry name" value="ODADCRBXLASE"/>
</dbReference>
<protein>
    <recommendedName>
        <fullName evidence="2">Orn/DAP/Arg decarboxylase 2 N-terminal domain-containing protein</fullName>
    </recommendedName>
</protein>
<dbReference type="InterPro" id="IPR009006">
    <property type="entry name" value="Ala_racemase/Decarboxylase_C"/>
</dbReference>
<feature type="region of interest" description="Disordered" evidence="1">
    <location>
        <begin position="527"/>
        <end position="571"/>
    </location>
</feature>
<evidence type="ECO:0000313" key="3">
    <source>
        <dbReference type="EMBL" id="CAJ0585265.1"/>
    </source>
</evidence>
<dbReference type="InterPro" id="IPR000183">
    <property type="entry name" value="Orn/DAP/Arg_de-COase"/>
</dbReference>
<evidence type="ECO:0000313" key="4">
    <source>
        <dbReference type="Proteomes" id="UP001177023"/>
    </source>
</evidence>
<reference evidence="3" key="1">
    <citation type="submission" date="2023-06" db="EMBL/GenBank/DDBJ databases">
        <authorList>
            <person name="Delattre M."/>
        </authorList>
    </citation>
    <scope>NUCLEOTIDE SEQUENCE</scope>
    <source>
        <strain evidence="3">AF72</strain>
    </source>
</reference>
<proteinExistence type="predicted"/>
<feature type="compositionally biased region" description="Low complexity" evidence="1">
    <location>
        <begin position="41"/>
        <end position="51"/>
    </location>
</feature>
<organism evidence="3 4">
    <name type="scientific">Mesorhabditis spiculigera</name>
    <dbReference type="NCBI Taxonomy" id="96644"/>
    <lineage>
        <taxon>Eukaryota</taxon>
        <taxon>Metazoa</taxon>
        <taxon>Ecdysozoa</taxon>
        <taxon>Nematoda</taxon>
        <taxon>Chromadorea</taxon>
        <taxon>Rhabditida</taxon>
        <taxon>Rhabditina</taxon>
        <taxon>Rhabditomorpha</taxon>
        <taxon>Rhabditoidea</taxon>
        <taxon>Rhabditidae</taxon>
        <taxon>Mesorhabditinae</taxon>
        <taxon>Mesorhabditis</taxon>
    </lineage>
</organism>
<gene>
    <name evidence="3" type="ORF">MSPICULIGERA_LOCUS23293</name>
</gene>
<dbReference type="SUPFAM" id="SSF51419">
    <property type="entry name" value="PLP-binding barrel"/>
    <property type="match status" value="1"/>
</dbReference>
<keyword evidence="4" id="KW-1185">Reference proteome</keyword>
<accession>A0AA36DF08</accession>
<sequence>MEGHSRCFFQVEEVHGLLLVVSARKQPRSTGQVNLDKNAEPPSSSGQQLPSSPTVILLESSTTHQPYQLKNLCRMIERVCLRRRLASACYHPSSPLADGSWVEEQLAEQRVVVFSGAAPTQEDVCRHVASKQTPHGLPFFVMSLPSLLAAVQRWAKAMPRVKPLYSLRCNADPVLCQTLAEAGLGFEASSARLLETALDVLPAGDILYSNPCLTRKAFKHANEVEVGMITIESENDLLNAIAHASNTKLLIRVCMASFLRCYTEDVDTRFGCTFDEARQLMLSAFELRAKVIGISFHMGSGHPTPTLFYKAIRAARQLLDEGRAMGLPMDTVCLGGGFSTLDDAHFDQVADVINQSIDEYFPASTGIRLLATPGRFFATAAFSLCTTVIGKQAIQACEITNDDDDTGPGYIYQTNEGVYGSFICRLTDNCEPKCRPLDDLPHHDELHHATVLGPNVDGSDVAQQQALLPQLSLGEWLLWDNMGAYSMPLDSDVPALPVYYYDTRKAWDGRFNPSLKRIDSEGGFSVCAMGSEGGSQPVSDAEEEEDVDYDEDMEEDVEDRSPHFARSESGKELANRVIRDTVFRHNTIDEEASGGSLDSPRRVKVAQLAGKGGETAQEWSGEDVPEALLDMVQLHEGRNRALGTIMGTQPHVVSSSASVIGRMWWMNADKQSNSHVFT</sequence>
<dbReference type="InterPro" id="IPR002433">
    <property type="entry name" value="Orn_de-COase"/>
</dbReference>
<dbReference type="GO" id="GO:0006596">
    <property type="term" value="P:polyamine biosynthetic process"/>
    <property type="evidence" value="ECO:0007669"/>
    <property type="project" value="InterPro"/>
</dbReference>
<dbReference type="EMBL" id="CATQJA010002703">
    <property type="protein sequence ID" value="CAJ0585265.1"/>
    <property type="molecule type" value="Genomic_DNA"/>
</dbReference>
<name>A0AA36DF08_9BILA</name>
<dbReference type="PANTHER" id="PTHR11482:SF56">
    <property type="entry name" value="ANTIZYME INHIBITOR 1"/>
    <property type="match status" value="1"/>
</dbReference>
<feature type="domain" description="Orn/DAP/Arg decarboxylase 2 N-terminal" evidence="2">
    <location>
        <begin position="147"/>
        <end position="378"/>
    </location>
</feature>